<keyword evidence="1" id="KW-0812">Transmembrane</keyword>
<feature type="transmembrane region" description="Helical" evidence="1">
    <location>
        <begin position="547"/>
        <end position="570"/>
    </location>
</feature>
<comment type="caution">
    <text evidence="4">The sequence shown here is derived from an EMBL/GenBank/DDBJ whole genome shotgun (WGS) entry which is preliminary data.</text>
</comment>
<name>A0A8J3IZK8_9CHLR</name>
<evidence type="ECO:0000259" key="2">
    <source>
        <dbReference type="PROSITE" id="PS50837"/>
    </source>
</evidence>
<sequence>MKENVPMLIRQAREKLGLSQAALAARLEVSTNTVRNWENGRSTPAISIRPLLETVLEISLQEQQETTPALISTQPDAATRVPYEVTASTQQSLKEKNRMQMLNRVHLRWIRGVLENSLYLATLIRLGLRERPHAVANPWRLVVQESSQVPERHLPPGTSLTKVYDEYNEEILVLGEPGAGKTTLLLDLTKDLLQRAERNDAHPLPVVFNLSSWAKKSLPLQGWMIEELQTKYQIPKRLAQEWVVGHQILPLLDGLDEVVASSLSSCIEAINSYRQEHGMMAMVVCCRKADYFRQSMRLLLSTAVEVQPLTAEQIDAYLTQAGKDLTAVRVALQQDPILRDVASTPLMLSTIAATYHDQPISSMLALHSVAERRQMILENYIERVLEQRGSFKKEAKLQQTKSYLAWLAKHMLLHGQTEFYVERMQPDLLDDASAQRGYRTTIIRSIYALQCTIIGALFAWIFGGKPEPGNMRGVGDGLLGLLGSGPGNAILGWMAPGLGGGLEGGGMFGMILGLVFIVVTLLIDVSGSSQQVSWAALRAQLVKSLLIGLRNGIVSGGCIGSLCGLFFFAIRQDLSYAFSQALGFGAFTGNIIGLVSLLVVTLRVSPEREEASSLSVGLVTRLIDGIVIGGCGGLGFGLVSSLLVNVQQGAIYGGIVGIAFGLTFGFAGGTRLIRDVGTISPAEIVRWNWHHAFANWSGILIKGLVIGLMIFLMVMIVLGSAGSLLHDSVYAWKYGCVYGIIVGASATVASILTGILNSGWESNTLDERHLMRPNEGIRRSLYNSLFAAGCFGPIGGIASGGMVGFAFGLIAALPGWPVLALGFAIILGSVFALEFAMLRGGIAFLAHYLLRWYLWREKYLPWRYIRFLDYAASRILLRKIGGGYIFHHRMLLEYFAAYGGEVASRSSEEEPVIIKRA</sequence>
<feature type="transmembrane region" description="Helical" evidence="1">
    <location>
        <begin position="507"/>
        <end position="526"/>
    </location>
</feature>
<dbReference type="SUPFAM" id="SSF52540">
    <property type="entry name" value="P-loop containing nucleoside triphosphate hydrolases"/>
    <property type="match status" value="1"/>
</dbReference>
<dbReference type="InterPro" id="IPR027417">
    <property type="entry name" value="P-loop_NTPase"/>
</dbReference>
<feature type="transmembrane region" description="Helical" evidence="1">
    <location>
        <begin position="738"/>
        <end position="760"/>
    </location>
</feature>
<dbReference type="InterPro" id="IPR010982">
    <property type="entry name" value="Lambda_DNA-bd_dom_sf"/>
</dbReference>
<evidence type="ECO:0008006" key="6">
    <source>
        <dbReference type="Google" id="ProtNLM"/>
    </source>
</evidence>
<feature type="transmembrane region" description="Helical" evidence="1">
    <location>
        <begin position="781"/>
        <end position="813"/>
    </location>
</feature>
<organism evidence="4 5">
    <name type="scientific">Reticulibacter mediterranei</name>
    <dbReference type="NCBI Taxonomy" id="2778369"/>
    <lineage>
        <taxon>Bacteria</taxon>
        <taxon>Bacillati</taxon>
        <taxon>Chloroflexota</taxon>
        <taxon>Ktedonobacteria</taxon>
        <taxon>Ktedonobacterales</taxon>
        <taxon>Reticulibacteraceae</taxon>
        <taxon>Reticulibacter</taxon>
    </lineage>
</organism>
<feature type="transmembrane region" description="Helical" evidence="1">
    <location>
        <begin position="582"/>
        <end position="602"/>
    </location>
</feature>
<evidence type="ECO:0000313" key="4">
    <source>
        <dbReference type="EMBL" id="GHP00895.1"/>
    </source>
</evidence>
<dbReference type="InterPro" id="IPR007111">
    <property type="entry name" value="NACHT_NTPase"/>
</dbReference>
<feature type="transmembrane region" description="Helical" evidence="1">
    <location>
        <begin position="474"/>
        <end position="495"/>
    </location>
</feature>
<gene>
    <name evidence="4" type="ORF">KSF_109420</name>
</gene>
<dbReference type="CDD" id="cd00093">
    <property type="entry name" value="HTH_XRE"/>
    <property type="match status" value="1"/>
</dbReference>
<feature type="domain" description="HTH cro/C1-type" evidence="3">
    <location>
        <begin position="9"/>
        <end position="63"/>
    </location>
</feature>
<keyword evidence="5" id="KW-1185">Reference proteome</keyword>
<dbReference type="SUPFAM" id="SSF47413">
    <property type="entry name" value="lambda repressor-like DNA-binding domains"/>
    <property type="match status" value="1"/>
</dbReference>
<evidence type="ECO:0000259" key="3">
    <source>
        <dbReference type="PROSITE" id="PS50943"/>
    </source>
</evidence>
<dbReference type="GO" id="GO:0003677">
    <property type="term" value="F:DNA binding"/>
    <property type="evidence" value="ECO:0007669"/>
    <property type="project" value="InterPro"/>
</dbReference>
<protein>
    <recommendedName>
        <fullName evidence="6">NACHT domain-containing protein</fullName>
    </recommendedName>
</protein>
<dbReference type="Gene3D" id="3.40.50.300">
    <property type="entry name" value="P-loop containing nucleotide triphosphate hydrolases"/>
    <property type="match status" value="1"/>
</dbReference>
<reference evidence="4" key="1">
    <citation type="submission" date="2020-10" db="EMBL/GenBank/DDBJ databases">
        <title>Taxonomic study of unclassified bacteria belonging to the class Ktedonobacteria.</title>
        <authorList>
            <person name="Yabe S."/>
            <person name="Wang C.M."/>
            <person name="Zheng Y."/>
            <person name="Sakai Y."/>
            <person name="Cavaletti L."/>
            <person name="Monciardini P."/>
            <person name="Donadio S."/>
        </authorList>
    </citation>
    <scope>NUCLEOTIDE SEQUENCE</scope>
    <source>
        <strain evidence="4">ID150040</strain>
    </source>
</reference>
<dbReference type="SMART" id="SM00530">
    <property type="entry name" value="HTH_XRE"/>
    <property type="match status" value="1"/>
</dbReference>
<keyword evidence="1" id="KW-0472">Membrane</keyword>
<dbReference type="EMBL" id="BNJK01000003">
    <property type="protein sequence ID" value="GHP00895.1"/>
    <property type="molecule type" value="Genomic_DNA"/>
</dbReference>
<dbReference type="PROSITE" id="PS50943">
    <property type="entry name" value="HTH_CROC1"/>
    <property type="match status" value="1"/>
</dbReference>
<dbReference type="AlphaFoldDB" id="A0A8J3IZK8"/>
<feature type="transmembrane region" description="Helical" evidence="1">
    <location>
        <begin position="442"/>
        <end position="462"/>
    </location>
</feature>
<keyword evidence="1" id="KW-1133">Transmembrane helix</keyword>
<proteinExistence type="predicted"/>
<dbReference type="Gene3D" id="1.10.260.40">
    <property type="entry name" value="lambda repressor-like DNA-binding domains"/>
    <property type="match status" value="1"/>
</dbReference>
<dbReference type="PROSITE" id="PS50837">
    <property type="entry name" value="NACHT"/>
    <property type="match status" value="1"/>
</dbReference>
<dbReference type="InterPro" id="IPR001387">
    <property type="entry name" value="Cro/C1-type_HTH"/>
</dbReference>
<feature type="transmembrane region" description="Helical" evidence="1">
    <location>
        <begin position="622"/>
        <end position="644"/>
    </location>
</feature>
<feature type="transmembrane region" description="Helical" evidence="1">
    <location>
        <begin position="819"/>
        <end position="850"/>
    </location>
</feature>
<evidence type="ECO:0000256" key="1">
    <source>
        <dbReference type="SAM" id="Phobius"/>
    </source>
</evidence>
<feature type="transmembrane region" description="Helical" evidence="1">
    <location>
        <begin position="693"/>
        <end position="718"/>
    </location>
</feature>
<evidence type="ECO:0000313" key="5">
    <source>
        <dbReference type="Proteomes" id="UP000597444"/>
    </source>
</evidence>
<dbReference type="RefSeq" id="WP_220211466.1">
    <property type="nucleotide sequence ID" value="NZ_BNJK01000003.1"/>
</dbReference>
<dbReference type="Proteomes" id="UP000597444">
    <property type="component" value="Unassembled WGS sequence"/>
</dbReference>
<dbReference type="Pfam" id="PF01381">
    <property type="entry name" value="HTH_3"/>
    <property type="match status" value="1"/>
</dbReference>
<accession>A0A8J3IZK8</accession>
<dbReference type="Pfam" id="PF05729">
    <property type="entry name" value="NACHT"/>
    <property type="match status" value="1"/>
</dbReference>
<feature type="transmembrane region" description="Helical" evidence="1">
    <location>
        <begin position="650"/>
        <end position="673"/>
    </location>
</feature>
<feature type="domain" description="NACHT" evidence="2">
    <location>
        <begin position="169"/>
        <end position="258"/>
    </location>
</feature>